<comment type="caution">
    <text evidence="3">The sequence shown here is derived from an EMBL/GenBank/DDBJ whole genome shotgun (WGS) entry which is preliminary data.</text>
</comment>
<proteinExistence type="predicted"/>
<dbReference type="AlphaFoldDB" id="A0A7J6WSW7"/>
<organism evidence="3 4">
    <name type="scientific">Thalictrum thalictroides</name>
    <name type="common">Rue-anemone</name>
    <name type="synonym">Anemone thalictroides</name>
    <dbReference type="NCBI Taxonomy" id="46969"/>
    <lineage>
        <taxon>Eukaryota</taxon>
        <taxon>Viridiplantae</taxon>
        <taxon>Streptophyta</taxon>
        <taxon>Embryophyta</taxon>
        <taxon>Tracheophyta</taxon>
        <taxon>Spermatophyta</taxon>
        <taxon>Magnoliopsida</taxon>
        <taxon>Ranunculales</taxon>
        <taxon>Ranunculaceae</taxon>
        <taxon>Thalictroideae</taxon>
        <taxon>Thalictrum</taxon>
    </lineage>
</organism>
<feature type="chain" id="PRO_5029502137" description="CLAVATA3/ESR (CLE)-related protein" evidence="2">
    <location>
        <begin position="27"/>
        <end position="110"/>
    </location>
</feature>
<dbReference type="OrthoDB" id="10526696at2759"/>
<keyword evidence="4" id="KW-1185">Reference proteome</keyword>
<evidence type="ECO:0000256" key="1">
    <source>
        <dbReference type="SAM" id="MobiDB-lite"/>
    </source>
</evidence>
<evidence type="ECO:0008006" key="5">
    <source>
        <dbReference type="Google" id="ProtNLM"/>
    </source>
</evidence>
<keyword evidence="2" id="KW-0732">Signal</keyword>
<evidence type="ECO:0000256" key="2">
    <source>
        <dbReference type="SAM" id="SignalP"/>
    </source>
</evidence>
<dbReference type="Proteomes" id="UP000554482">
    <property type="component" value="Unassembled WGS sequence"/>
</dbReference>
<evidence type="ECO:0000313" key="3">
    <source>
        <dbReference type="EMBL" id="KAF5200446.1"/>
    </source>
</evidence>
<protein>
    <recommendedName>
        <fullName evidence="5">CLAVATA3/ESR (CLE)-related protein</fullName>
    </recommendedName>
</protein>
<evidence type="ECO:0000313" key="4">
    <source>
        <dbReference type="Proteomes" id="UP000554482"/>
    </source>
</evidence>
<feature type="region of interest" description="Disordered" evidence="1">
    <location>
        <begin position="58"/>
        <end position="110"/>
    </location>
</feature>
<sequence length="110" mass="12351">MRMFLGFSLFLASTLVLLTISPAVKGHHTRGYEFDVVKHDRTPVLLLKYAQIHYLQQRRLQQASSPSDNEDKNDNTLVQPAGGGHSGTGNDKHHGTDLKSWDKQHPRPPP</sequence>
<feature type="compositionally biased region" description="Basic and acidic residues" evidence="1">
    <location>
        <begin position="90"/>
        <end position="110"/>
    </location>
</feature>
<feature type="compositionally biased region" description="Polar residues" evidence="1">
    <location>
        <begin position="58"/>
        <end position="67"/>
    </location>
</feature>
<gene>
    <name evidence="3" type="ORF">FRX31_009967</name>
</gene>
<accession>A0A7J6WSW7</accession>
<feature type="signal peptide" evidence="2">
    <location>
        <begin position="1"/>
        <end position="26"/>
    </location>
</feature>
<dbReference type="EMBL" id="JABWDY010010738">
    <property type="protein sequence ID" value="KAF5200446.1"/>
    <property type="molecule type" value="Genomic_DNA"/>
</dbReference>
<reference evidence="3 4" key="1">
    <citation type="submission" date="2020-06" db="EMBL/GenBank/DDBJ databases">
        <title>Transcriptomic and genomic resources for Thalictrum thalictroides and T. hernandezii: Facilitating candidate gene discovery in an emerging model plant lineage.</title>
        <authorList>
            <person name="Arias T."/>
            <person name="Riano-Pachon D.M."/>
            <person name="Di Stilio V.S."/>
        </authorList>
    </citation>
    <scope>NUCLEOTIDE SEQUENCE [LARGE SCALE GENOMIC DNA]</scope>
    <source>
        <strain evidence="4">cv. WT478/WT964</strain>
        <tissue evidence="3">Leaves</tissue>
    </source>
</reference>
<name>A0A7J6WSW7_THATH</name>